<proteinExistence type="predicted"/>
<dbReference type="InterPro" id="IPR022445">
    <property type="entry name" value="Sortase_proteobact_type"/>
</dbReference>
<organism evidence="2 3">
    <name type="scientific">Marinobacterium halophilum</name>
    <dbReference type="NCBI Taxonomy" id="267374"/>
    <lineage>
        <taxon>Bacteria</taxon>
        <taxon>Pseudomonadati</taxon>
        <taxon>Pseudomonadota</taxon>
        <taxon>Gammaproteobacteria</taxon>
        <taxon>Oceanospirillales</taxon>
        <taxon>Oceanospirillaceae</taxon>
        <taxon>Marinobacterium</taxon>
    </lineage>
</organism>
<protein>
    <submittedName>
        <fullName evidence="2">Sortase A</fullName>
    </submittedName>
</protein>
<reference evidence="2 3" key="1">
    <citation type="submission" date="2018-03" db="EMBL/GenBank/DDBJ databases">
        <title>Genomic Encyclopedia of Archaeal and Bacterial Type Strains, Phase II (KMG-II): from individual species to whole genera.</title>
        <authorList>
            <person name="Goeker M."/>
        </authorList>
    </citation>
    <scope>NUCLEOTIDE SEQUENCE [LARGE SCALE GENOMIC DNA]</scope>
    <source>
        <strain evidence="2 3">DSM 17586</strain>
    </source>
</reference>
<dbReference type="CDD" id="cd05828">
    <property type="entry name" value="Sortase_D_1"/>
    <property type="match status" value="1"/>
</dbReference>
<dbReference type="OrthoDB" id="9790661at2"/>
<dbReference type="InterPro" id="IPR023365">
    <property type="entry name" value="Sortase_dom-sf"/>
</dbReference>
<keyword evidence="3" id="KW-1185">Reference proteome</keyword>
<evidence type="ECO:0000256" key="1">
    <source>
        <dbReference type="ARBA" id="ARBA00022801"/>
    </source>
</evidence>
<evidence type="ECO:0000313" key="3">
    <source>
        <dbReference type="Proteomes" id="UP000242133"/>
    </source>
</evidence>
<keyword evidence="1" id="KW-0378">Hydrolase</keyword>
<dbReference type="Pfam" id="PF04203">
    <property type="entry name" value="Sortase"/>
    <property type="match status" value="1"/>
</dbReference>
<dbReference type="InterPro" id="IPR005754">
    <property type="entry name" value="Sortase"/>
</dbReference>
<dbReference type="GO" id="GO:0016787">
    <property type="term" value="F:hydrolase activity"/>
    <property type="evidence" value="ECO:0007669"/>
    <property type="project" value="UniProtKB-KW"/>
</dbReference>
<evidence type="ECO:0000313" key="2">
    <source>
        <dbReference type="EMBL" id="PSL14968.1"/>
    </source>
</evidence>
<sequence>MSQRMIKAGLVAVFAIGLLLTGKALWIPAKAQLAQWLLADAWEQSVQTGEAVKPWPWADHWPVARLHLPDLNIDQIVLAGDSGNVLAFGPGENMQAKALASAARIISGHRDTHFAFLRDVEIGQTLTLADAGSRSTFRIESVQVVDSAHVRLTPEAYPKGLILVTCYPFDTLTADGTQRLVVMASPIAVPEQKG</sequence>
<dbReference type="Gene3D" id="2.40.260.10">
    <property type="entry name" value="Sortase"/>
    <property type="match status" value="1"/>
</dbReference>
<dbReference type="EMBL" id="PYGI01000006">
    <property type="protein sequence ID" value="PSL14968.1"/>
    <property type="molecule type" value="Genomic_DNA"/>
</dbReference>
<dbReference type="NCBIfam" id="TIGR03784">
    <property type="entry name" value="marine_sortase"/>
    <property type="match status" value="1"/>
</dbReference>
<name>A0A2P8EZS5_9GAMM</name>
<dbReference type="AlphaFoldDB" id="A0A2P8EZS5"/>
<dbReference type="Proteomes" id="UP000242133">
    <property type="component" value="Unassembled WGS sequence"/>
</dbReference>
<accession>A0A2P8EZS5</accession>
<comment type="caution">
    <text evidence="2">The sequence shown here is derived from an EMBL/GenBank/DDBJ whole genome shotgun (WGS) entry which is preliminary data.</text>
</comment>
<dbReference type="RefSeq" id="WP_106591180.1">
    <property type="nucleotide sequence ID" value="NZ_PYGI01000006.1"/>
</dbReference>
<dbReference type="SUPFAM" id="SSF63817">
    <property type="entry name" value="Sortase"/>
    <property type="match status" value="1"/>
</dbReference>
<gene>
    <name evidence="2" type="ORF">CLV44_106148</name>
</gene>
<dbReference type="InterPro" id="IPR041999">
    <property type="entry name" value="Sortase_D_1"/>
</dbReference>